<dbReference type="PROSITE" id="PS50068">
    <property type="entry name" value="LDLRA_2"/>
    <property type="match status" value="1"/>
</dbReference>
<evidence type="ECO:0000313" key="6">
    <source>
        <dbReference type="EnsemblMetazoa" id="BGLB022383-PF"/>
    </source>
</evidence>
<dbReference type="InterPro" id="IPR002172">
    <property type="entry name" value="LDrepeatLR_classA_rpt"/>
</dbReference>
<protein>
    <recommendedName>
        <fullName evidence="5">CUB domain-containing protein</fullName>
    </recommendedName>
</protein>
<dbReference type="EnsemblMetazoa" id="BGLB022383-RB">
    <property type="protein sequence ID" value="BGLB022383-PB"/>
    <property type="gene ID" value="BGLB022383"/>
</dbReference>
<dbReference type="AlphaFoldDB" id="A0A2C9KQI1"/>
<dbReference type="InterPro" id="IPR035914">
    <property type="entry name" value="Sperma_CUB_dom_sf"/>
</dbReference>
<dbReference type="SMART" id="SM00192">
    <property type="entry name" value="LDLa"/>
    <property type="match status" value="1"/>
</dbReference>
<evidence type="ECO:0000256" key="2">
    <source>
        <dbReference type="PROSITE-ProRule" id="PRU00124"/>
    </source>
</evidence>
<dbReference type="Gene3D" id="4.10.400.10">
    <property type="entry name" value="Low-density Lipoprotein Receptor"/>
    <property type="match status" value="1"/>
</dbReference>
<keyword evidence="3" id="KW-0812">Transmembrane</keyword>
<keyword evidence="3" id="KW-0472">Membrane</keyword>
<dbReference type="SUPFAM" id="SSF49854">
    <property type="entry name" value="Spermadhesin, CUB domain"/>
    <property type="match status" value="1"/>
</dbReference>
<dbReference type="SMART" id="SM00042">
    <property type="entry name" value="CUB"/>
    <property type="match status" value="1"/>
</dbReference>
<evidence type="ECO:0000259" key="5">
    <source>
        <dbReference type="PROSITE" id="PS01180"/>
    </source>
</evidence>
<dbReference type="Gene3D" id="2.60.120.290">
    <property type="entry name" value="Spermadhesin, CUB domain"/>
    <property type="match status" value="1"/>
</dbReference>
<feature type="chain" id="PRO_5014284998" description="CUB domain-containing protein" evidence="4">
    <location>
        <begin position="22"/>
        <end position="874"/>
    </location>
</feature>
<dbReference type="EnsemblMetazoa" id="BGLB022383-RF">
    <property type="protein sequence ID" value="BGLB022383-PF"/>
    <property type="gene ID" value="BGLB022383"/>
</dbReference>
<dbReference type="Proteomes" id="UP000076420">
    <property type="component" value="Unassembled WGS sequence"/>
</dbReference>
<evidence type="ECO:0000313" key="7">
    <source>
        <dbReference type="Proteomes" id="UP000076420"/>
    </source>
</evidence>
<keyword evidence="3" id="KW-1133">Transmembrane helix</keyword>
<keyword evidence="1 2" id="KW-1015">Disulfide bond</keyword>
<accession>A0A2C9KQI1</accession>
<feature type="disulfide bond" evidence="2">
    <location>
        <begin position="775"/>
        <end position="793"/>
    </location>
</feature>
<sequence>MDSSLCLVLLFLALFSGSAFCQPCQILPGNGTLDEKKVNSSVSCFRFNNDKPKLMVLRNILLKDKDTLLIQDVDAKNSTFNYTLLTSQSTVPFEVVLGLSNTAIYFNSTNVTISNSTWSIQYSDDLTVDITNDLSTRINAPKFYAPGTKLVSVLYKVTSYLPSTSIPVVTFVNNQWKSENGYILIASGASNHHNYSNPTELPDFFADEGNSQISINVTLNTTEAIRDFILSIDPVIKACSGVLTLSSTLNASSLFDNLPEFSSPYTCHRLINSSNAITIKVDSFNSSSGQQLTITDGSSSLKKVSKYFYEDVNDFLYISPVNEVLVTLKVGESSRNVSVKAFFDLGTQLNGKGNIVVSKDLTQSESFWQLIAEPYKVVKVNFQKISNATVTVYSGLQRTEKVFTVLNSSDMNANPVIGGNEMLLHIKTGNRTENTMAEFESIPDGCDHESTDLIGQWSYSAKTSDTSCSCSIVPYLPSSGSAQQIVLYLDTITLSGQDTLKIVSPVVLEPKEVAKFNTSVSLLQVVAPINEGFRVEFTRTGNSTGSQVSIHYKTVETICGGDLNTGNNISVYSSPNYPYPYPLNALCTWRGNAKDKSSLITVNDLNLLPGHNLTVKSGSTSMKYEGTKLPQSSLLVKKGEEVDIQFSSQSSSSSSATGVSFTYKTFDEGETIIGVGGAIPVKPNVSSVYMIQVNSSNPKDAIVNVTVTANPTLESDLKASLIIYDGATPREPVLKYNLSEPVLSKNNTIIITYKPLKPNITFTLSYIKFNCSAWCQNGYCMHPDWLCNGVNNCGDNTDELYCNENSTTPSPQPTTTARPEAQDYSGWVKSGWVPGCLAIGILLGMILYFAVPRIINKFRGRGGNYSRMGDDRFL</sequence>
<keyword evidence="4" id="KW-0732">Signal</keyword>
<gene>
    <name evidence="6" type="primary">106058350</name>
</gene>
<dbReference type="VEuPathDB" id="VectorBase:BGLAX_043189"/>
<evidence type="ECO:0000256" key="1">
    <source>
        <dbReference type="ARBA" id="ARBA00023157"/>
    </source>
</evidence>
<dbReference type="CDD" id="cd00112">
    <property type="entry name" value="LDLa"/>
    <property type="match status" value="1"/>
</dbReference>
<dbReference type="PROSITE" id="PS01180">
    <property type="entry name" value="CUB"/>
    <property type="match status" value="1"/>
</dbReference>
<dbReference type="SUPFAM" id="SSF57424">
    <property type="entry name" value="LDL receptor-like module"/>
    <property type="match status" value="1"/>
</dbReference>
<dbReference type="InterPro" id="IPR036055">
    <property type="entry name" value="LDL_receptor-like_sf"/>
</dbReference>
<dbReference type="OrthoDB" id="6514358at2759"/>
<feature type="domain" description="CUB" evidence="5">
    <location>
        <begin position="559"/>
        <end position="666"/>
    </location>
</feature>
<dbReference type="InterPro" id="IPR000859">
    <property type="entry name" value="CUB_dom"/>
</dbReference>
<comment type="caution">
    <text evidence="2">Lacks conserved residue(s) required for the propagation of feature annotation.</text>
</comment>
<feature type="signal peptide" evidence="4">
    <location>
        <begin position="1"/>
        <end position="21"/>
    </location>
</feature>
<evidence type="ECO:0000256" key="3">
    <source>
        <dbReference type="SAM" id="Phobius"/>
    </source>
</evidence>
<organism evidence="6 7">
    <name type="scientific">Biomphalaria glabrata</name>
    <name type="common">Bloodfluke planorb</name>
    <name type="synonym">Freshwater snail</name>
    <dbReference type="NCBI Taxonomy" id="6526"/>
    <lineage>
        <taxon>Eukaryota</taxon>
        <taxon>Metazoa</taxon>
        <taxon>Spiralia</taxon>
        <taxon>Lophotrochozoa</taxon>
        <taxon>Mollusca</taxon>
        <taxon>Gastropoda</taxon>
        <taxon>Heterobranchia</taxon>
        <taxon>Euthyneura</taxon>
        <taxon>Panpulmonata</taxon>
        <taxon>Hygrophila</taxon>
        <taxon>Lymnaeoidea</taxon>
        <taxon>Planorbidae</taxon>
        <taxon>Biomphalaria</taxon>
    </lineage>
</organism>
<feature type="disulfide bond" evidence="2">
    <location>
        <begin position="787"/>
        <end position="802"/>
    </location>
</feature>
<reference evidence="6" key="1">
    <citation type="submission" date="2020-05" db="UniProtKB">
        <authorList>
            <consortium name="EnsemblMetazoa"/>
        </authorList>
    </citation>
    <scope>IDENTIFICATION</scope>
    <source>
        <strain evidence="6">BB02</strain>
    </source>
</reference>
<proteinExistence type="predicted"/>
<evidence type="ECO:0000256" key="4">
    <source>
        <dbReference type="SAM" id="SignalP"/>
    </source>
</evidence>
<name>A0A2C9KQI1_BIOGL</name>
<dbReference type="VEuPathDB" id="VectorBase:BGLB022383"/>
<feature type="transmembrane region" description="Helical" evidence="3">
    <location>
        <begin position="832"/>
        <end position="851"/>
    </location>
</feature>